<dbReference type="PANTHER" id="PTHR11795:SF450">
    <property type="entry name" value="ABC TRANSPORTER PERMEASE PROTEIN"/>
    <property type="match status" value="1"/>
</dbReference>
<evidence type="ECO:0000256" key="6">
    <source>
        <dbReference type="ARBA" id="ARBA00022989"/>
    </source>
</evidence>
<reference evidence="11" key="1">
    <citation type="submission" date="2017-06" db="EMBL/GenBank/DDBJ databases">
        <authorList>
            <person name="Varghese N."/>
            <person name="Submissions S."/>
        </authorList>
    </citation>
    <scope>NUCLEOTIDE SEQUENCE [LARGE SCALE GENOMIC DNA]</scope>
    <source>
        <strain evidence="11">DSM 44485</strain>
    </source>
</reference>
<evidence type="ECO:0000256" key="2">
    <source>
        <dbReference type="ARBA" id="ARBA00022448"/>
    </source>
</evidence>
<dbReference type="RefSeq" id="WP_179279025.1">
    <property type="nucleotide sequence ID" value="NZ_FZNP01000011.1"/>
</dbReference>
<evidence type="ECO:0000256" key="1">
    <source>
        <dbReference type="ARBA" id="ARBA00004651"/>
    </source>
</evidence>
<keyword evidence="5" id="KW-0029">Amino-acid transport</keyword>
<evidence type="ECO:0000256" key="3">
    <source>
        <dbReference type="ARBA" id="ARBA00022475"/>
    </source>
</evidence>
<dbReference type="InterPro" id="IPR001851">
    <property type="entry name" value="ABC_transp_permease"/>
</dbReference>
<keyword evidence="7 9" id="KW-0472">Membrane</keyword>
<feature type="transmembrane region" description="Helical" evidence="9">
    <location>
        <begin position="91"/>
        <end position="111"/>
    </location>
</feature>
<protein>
    <submittedName>
        <fullName evidence="10">Branched-chain amino acid transport system permease protein</fullName>
    </submittedName>
</protein>
<evidence type="ECO:0000256" key="9">
    <source>
        <dbReference type="SAM" id="Phobius"/>
    </source>
</evidence>
<dbReference type="EMBL" id="FZNP01000011">
    <property type="protein sequence ID" value="SNS13411.1"/>
    <property type="molecule type" value="Genomic_DNA"/>
</dbReference>
<feature type="transmembrane region" description="Helical" evidence="9">
    <location>
        <begin position="210"/>
        <end position="227"/>
    </location>
</feature>
<dbReference type="GO" id="GO:0005886">
    <property type="term" value="C:plasma membrane"/>
    <property type="evidence" value="ECO:0007669"/>
    <property type="project" value="UniProtKB-SubCell"/>
</dbReference>
<dbReference type="Pfam" id="PF02653">
    <property type="entry name" value="BPD_transp_2"/>
    <property type="match status" value="1"/>
</dbReference>
<evidence type="ECO:0000256" key="8">
    <source>
        <dbReference type="ARBA" id="ARBA00037998"/>
    </source>
</evidence>
<feature type="transmembrane region" description="Helical" evidence="9">
    <location>
        <begin position="30"/>
        <end position="51"/>
    </location>
</feature>
<dbReference type="InterPro" id="IPR052157">
    <property type="entry name" value="BCAA_transport_permease"/>
</dbReference>
<proteinExistence type="inferred from homology"/>
<feature type="transmembrane region" description="Helical" evidence="9">
    <location>
        <begin position="183"/>
        <end position="204"/>
    </location>
</feature>
<keyword evidence="3" id="KW-1003">Cell membrane</keyword>
<feature type="transmembrane region" description="Helical" evidence="9">
    <location>
        <begin position="262"/>
        <end position="281"/>
    </location>
</feature>
<dbReference type="CDD" id="cd06582">
    <property type="entry name" value="TM_PBP1_LivH_like"/>
    <property type="match status" value="1"/>
</dbReference>
<dbReference type="GO" id="GO:0006865">
    <property type="term" value="P:amino acid transport"/>
    <property type="evidence" value="ECO:0007669"/>
    <property type="project" value="UniProtKB-KW"/>
</dbReference>
<evidence type="ECO:0000256" key="4">
    <source>
        <dbReference type="ARBA" id="ARBA00022692"/>
    </source>
</evidence>
<dbReference type="PANTHER" id="PTHR11795">
    <property type="entry name" value="BRANCHED-CHAIN AMINO ACID TRANSPORT SYSTEM PERMEASE PROTEIN LIVH"/>
    <property type="match status" value="1"/>
</dbReference>
<keyword evidence="4 9" id="KW-0812">Transmembrane</keyword>
<dbReference type="Proteomes" id="UP000198420">
    <property type="component" value="Unassembled WGS sequence"/>
</dbReference>
<organism evidence="10 11">
    <name type="scientific">Actinomadura mexicana</name>
    <dbReference type="NCBI Taxonomy" id="134959"/>
    <lineage>
        <taxon>Bacteria</taxon>
        <taxon>Bacillati</taxon>
        <taxon>Actinomycetota</taxon>
        <taxon>Actinomycetes</taxon>
        <taxon>Streptosporangiales</taxon>
        <taxon>Thermomonosporaceae</taxon>
        <taxon>Actinomadura</taxon>
    </lineage>
</organism>
<keyword evidence="6 9" id="KW-1133">Transmembrane helix</keyword>
<keyword evidence="11" id="KW-1185">Reference proteome</keyword>
<gene>
    <name evidence="10" type="ORF">SAMN06265355_111201</name>
</gene>
<name>A0A239C183_9ACTN</name>
<dbReference type="GO" id="GO:0022857">
    <property type="term" value="F:transmembrane transporter activity"/>
    <property type="evidence" value="ECO:0007669"/>
    <property type="project" value="InterPro"/>
</dbReference>
<comment type="similarity">
    <text evidence="8">Belongs to the binding-protein-dependent transport system permease family. LivHM subfamily.</text>
</comment>
<accession>A0A239C183</accession>
<evidence type="ECO:0000256" key="5">
    <source>
        <dbReference type="ARBA" id="ARBA00022970"/>
    </source>
</evidence>
<keyword evidence="2" id="KW-0813">Transport</keyword>
<evidence type="ECO:0000256" key="7">
    <source>
        <dbReference type="ARBA" id="ARBA00023136"/>
    </source>
</evidence>
<feature type="transmembrane region" description="Helical" evidence="9">
    <location>
        <begin position="57"/>
        <end position="79"/>
    </location>
</feature>
<evidence type="ECO:0000313" key="10">
    <source>
        <dbReference type="EMBL" id="SNS13411.1"/>
    </source>
</evidence>
<sequence length="288" mass="29902">MTIVWAGLSLGAVYALIAIGYNITMTFGGVFNLAHGAFVVLSAFFSWFIIVDQGWPWWTAALLGLAGGALLAGIEELVAVRPVLRRENGHALLVTTVGAFVVIEGILMATWGEEPKSIPFFGGQEALTLLGGRVARVDLWLIAVAVAAGVGLHLFSRRSLWGLAARGATTDPEAAKLRGIDVAALRTGSFGLAGALAGLLGPLMTPKTGASVSIAITLTVFGFVALAVGGFGNFLGSIVGGLVIGLVQSYSSRYLGVEYPPLLLFALLLAVLVVRPTGLFGQRGLRAV</sequence>
<comment type="subcellular location">
    <subcellularLocation>
        <location evidence="1">Cell membrane</location>
        <topology evidence="1">Multi-pass membrane protein</topology>
    </subcellularLocation>
</comment>
<feature type="transmembrane region" description="Helical" evidence="9">
    <location>
        <begin position="6"/>
        <end position="23"/>
    </location>
</feature>
<evidence type="ECO:0000313" key="11">
    <source>
        <dbReference type="Proteomes" id="UP000198420"/>
    </source>
</evidence>
<dbReference type="AlphaFoldDB" id="A0A239C183"/>
<feature type="transmembrane region" description="Helical" evidence="9">
    <location>
        <begin position="139"/>
        <end position="156"/>
    </location>
</feature>